<dbReference type="OrthoDB" id="7869496at2"/>
<organism evidence="1 2">
    <name type="scientific">Yoonia rosea</name>
    <dbReference type="NCBI Taxonomy" id="287098"/>
    <lineage>
        <taxon>Bacteria</taxon>
        <taxon>Pseudomonadati</taxon>
        <taxon>Pseudomonadota</taxon>
        <taxon>Alphaproteobacteria</taxon>
        <taxon>Rhodobacterales</taxon>
        <taxon>Paracoccaceae</taxon>
        <taxon>Yoonia</taxon>
    </lineage>
</organism>
<reference evidence="2" key="1">
    <citation type="submission" date="2017-01" db="EMBL/GenBank/DDBJ databases">
        <authorList>
            <person name="Varghese N."/>
            <person name="Submissions S."/>
        </authorList>
    </citation>
    <scope>NUCLEOTIDE SEQUENCE [LARGE SCALE GENOMIC DNA]</scope>
    <source>
        <strain evidence="2">DSM 29591</strain>
    </source>
</reference>
<sequence>METVTIYLGQTMVAALRQIGEAEDLSVGHIVRDAIKRDLYRRTRAKTARRADERLVAPLRALLADDLAYATGWDDLQARLSRKGYQLREAGGGLALHDAAGARICKGSDLGYSYGRLIRRFDAPLPGHRHRYLHTKMR</sequence>
<gene>
    <name evidence="1" type="ORF">SAMN05421665_3164</name>
</gene>
<dbReference type="EMBL" id="FTPR01000003">
    <property type="protein sequence ID" value="SIT90608.1"/>
    <property type="molecule type" value="Genomic_DNA"/>
</dbReference>
<proteinExistence type="predicted"/>
<evidence type="ECO:0008006" key="3">
    <source>
        <dbReference type="Google" id="ProtNLM"/>
    </source>
</evidence>
<accession>A0A1R3XH21</accession>
<evidence type="ECO:0000313" key="2">
    <source>
        <dbReference type="Proteomes" id="UP000186997"/>
    </source>
</evidence>
<keyword evidence="2" id="KW-1185">Reference proteome</keyword>
<name>A0A1R3XH21_9RHOB</name>
<dbReference type="STRING" id="287098.SAMN05421665_3164"/>
<protein>
    <recommendedName>
        <fullName evidence="3">Ribbon-helix-helix protein, copG family</fullName>
    </recommendedName>
</protein>
<dbReference type="AlphaFoldDB" id="A0A1R3XH21"/>
<evidence type="ECO:0000313" key="1">
    <source>
        <dbReference type="EMBL" id="SIT90608.1"/>
    </source>
</evidence>
<dbReference type="Proteomes" id="UP000186997">
    <property type="component" value="Unassembled WGS sequence"/>
</dbReference>
<dbReference type="RefSeq" id="WP_076660839.1">
    <property type="nucleotide sequence ID" value="NZ_FTPR01000003.1"/>
</dbReference>